<dbReference type="RefSeq" id="WP_190999587.1">
    <property type="nucleotide sequence ID" value="NZ_JACXSI010000055.1"/>
</dbReference>
<sequence length="158" mass="17227">MFGTILIHVVFSFISSITFGVLCNVPRRSLIAGGIVGMIGWMGYWGLSSNGVGVFLSSLCCSLLLAYAGQVCAHLFKKPLTVFFVPGLVPVVPGITFYEAFKKLLLNEYEQSFYVFLDVAYCAVGITCGLVIASIIFRFTVAPLFRMQNKLSICKKAG</sequence>
<keyword evidence="4 8" id="KW-0812">Transmembrane</keyword>
<dbReference type="Pfam" id="PF12821">
    <property type="entry name" value="ThrE_2"/>
    <property type="match status" value="1"/>
</dbReference>
<dbReference type="InterPro" id="IPR024528">
    <property type="entry name" value="ThrE_2"/>
</dbReference>
<evidence type="ECO:0000256" key="2">
    <source>
        <dbReference type="ARBA" id="ARBA00022475"/>
    </source>
</evidence>
<evidence type="ECO:0000256" key="1">
    <source>
        <dbReference type="ARBA" id="ARBA00004651"/>
    </source>
</evidence>
<proteinExistence type="inferred from homology"/>
<evidence type="ECO:0000256" key="3">
    <source>
        <dbReference type="ARBA" id="ARBA00022519"/>
    </source>
</evidence>
<evidence type="ECO:0000256" key="4">
    <source>
        <dbReference type="ARBA" id="ARBA00022692"/>
    </source>
</evidence>
<dbReference type="PANTHER" id="PTHR34390:SF1">
    <property type="entry name" value="SUCCINATE TRANSPORTER SUBUNIT YJJB-RELATED"/>
    <property type="match status" value="1"/>
</dbReference>
<gene>
    <name evidence="10" type="ORF">IEO70_17070</name>
</gene>
<evidence type="ECO:0000256" key="5">
    <source>
        <dbReference type="ARBA" id="ARBA00022989"/>
    </source>
</evidence>
<accession>A0A927CZU2</accession>
<evidence type="ECO:0000256" key="8">
    <source>
        <dbReference type="SAM" id="Phobius"/>
    </source>
</evidence>
<evidence type="ECO:0000256" key="6">
    <source>
        <dbReference type="ARBA" id="ARBA00023136"/>
    </source>
</evidence>
<dbReference type="EMBL" id="JACXSI010000055">
    <property type="protein sequence ID" value="MBD3110051.1"/>
    <property type="molecule type" value="Genomic_DNA"/>
</dbReference>
<keyword evidence="6 8" id="KW-0472">Membrane</keyword>
<comment type="similarity">
    <text evidence="7">Belongs to the ThrE exporter (TC 2.A.79) family.</text>
</comment>
<keyword evidence="2" id="KW-1003">Cell membrane</keyword>
<feature type="transmembrane region" description="Helical" evidence="8">
    <location>
        <begin position="80"/>
        <end position="101"/>
    </location>
</feature>
<evidence type="ECO:0000313" key="11">
    <source>
        <dbReference type="Proteomes" id="UP000602076"/>
    </source>
</evidence>
<reference evidence="10" key="1">
    <citation type="submission" date="2020-09" db="EMBL/GenBank/DDBJ databases">
        <title>Bacillus faecalis sp. nov., a moderately halophilic bacterium isolated from cow faeces.</title>
        <authorList>
            <person name="Jiang L."/>
            <person name="Lee J."/>
        </authorList>
    </citation>
    <scope>NUCLEOTIDE SEQUENCE</scope>
    <source>
        <strain evidence="10">AGMB 02131</strain>
    </source>
</reference>
<feature type="transmembrane region" description="Helical" evidence="8">
    <location>
        <begin position="113"/>
        <end position="137"/>
    </location>
</feature>
<organism evidence="10 11">
    <name type="scientific">Peribacillus faecalis</name>
    <dbReference type="NCBI Taxonomy" id="2772559"/>
    <lineage>
        <taxon>Bacteria</taxon>
        <taxon>Bacillati</taxon>
        <taxon>Bacillota</taxon>
        <taxon>Bacilli</taxon>
        <taxon>Bacillales</taxon>
        <taxon>Bacillaceae</taxon>
        <taxon>Peribacillus</taxon>
    </lineage>
</organism>
<comment type="caution">
    <text evidence="10">The sequence shown here is derived from an EMBL/GenBank/DDBJ whole genome shotgun (WGS) entry which is preliminary data.</text>
</comment>
<dbReference type="GO" id="GO:0015744">
    <property type="term" value="P:succinate transport"/>
    <property type="evidence" value="ECO:0007669"/>
    <property type="project" value="TreeGrafter"/>
</dbReference>
<keyword evidence="3" id="KW-0997">Cell inner membrane</keyword>
<comment type="subcellular location">
    <subcellularLocation>
        <location evidence="1">Cell membrane</location>
        <topology evidence="1">Multi-pass membrane protein</topology>
    </subcellularLocation>
</comment>
<dbReference type="GO" id="GO:0005886">
    <property type="term" value="C:plasma membrane"/>
    <property type="evidence" value="ECO:0007669"/>
    <property type="project" value="UniProtKB-SubCell"/>
</dbReference>
<feature type="domain" description="Threonine/Serine exporter ThrE" evidence="9">
    <location>
        <begin position="9"/>
        <end position="136"/>
    </location>
</feature>
<name>A0A927CZU2_9BACI</name>
<evidence type="ECO:0000256" key="7">
    <source>
        <dbReference type="ARBA" id="ARBA00034125"/>
    </source>
</evidence>
<dbReference type="PANTHER" id="PTHR34390">
    <property type="entry name" value="UPF0442 PROTEIN YJJB-RELATED"/>
    <property type="match status" value="1"/>
</dbReference>
<keyword evidence="5 8" id="KW-1133">Transmembrane helix</keyword>
<dbReference type="InterPro" id="IPR050539">
    <property type="entry name" value="ThrE_Dicarb/AminoAcid_Exp"/>
</dbReference>
<dbReference type="AlphaFoldDB" id="A0A927CZU2"/>
<feature type="transmembrane region" description="Helical" evidence="8">
    <location>
        <begin position="53"/>
        <end position="73"/>
    </location>
</feature>
<evidence type="ECO:0000313" key="10">
    <source>
        <dbReference type="EMBL" id="MBD3110051.1"/>
    </source>
</evidence>
<feature type="transmembrane region" description="Helical" evidence="8">
    <location>
        <begin position="30"/>
        <end position="47"/>
    </location>
</feature>
<feature type="transmembrane region" description="Helical" evidence="8">
    <location>
        <begin position="6"/>
        <end position="23"/>
    </location>
</feature>
<dbReference type="Proteomes" id="UP000602076">
    <property type="component" value="Unassembled WGS sequence"/>
</dbReference>
<protein>
    <submittedName>
        <fullName evidence="10">Threonine/serine exporter family protein</fullName>
    </submittedName>
</protein>
<evidence type="ECO:0000259" key="9">
    <source>
        <dbReference type="Pfam" id="PF12821"/>
    </source>
</evidence>
<keyword evidence="11" id="KW-1185">Reference proteome</keyword>